<keyword evidence="3 5" id="KW-0285">Flavoprotein</keyword>
<dbReference type="Proteomes" id="UP000237881">
    <property type="component" value="Unassembled WGS sequence"/>
</dbReference>
<proteinExistence type="inferred from homology"/>
<evidence type="ECO:0000313" key="9">
    <source>
        <dbReference type="Proteomes" id="UP000237881"/>
    </source>
</evidence>
<dbReference type="Gene3D" id="2.40.110.10">
    <property type="entry name" value="Butyryl-CoA Dehydrogenase, subunit A, domain 2"/>
    <property type="match status" value="1"/>
</dbReference>
<gene>
    <name evidence="8" type="ORF">C5C04_09875</name>
</gene>
<sequence>MNEAFRAAADLDEWLGDPLDPASKISERDALAADRAAAFPVDAVESLNRWGVQYSYVPPAHGGRMDDVLTPMLQMRNVARRDVTVAVAHGKTFLGALPSWIAGADAARRMAELVRSGQAVSWGLTESGRGSDLLRSATTATPSGDQLVIRGGKWPVNNATRGRAMSALVRTTGEVSPRALTLVLVDKQDIDPRRVRYLPKVPTHGIRGADISGVDWDDARVPMAGTVGESGTGLETVLKALQITRPVCTALSLGAADQAQGAVLDFLIGRRQFGSSLHEFAGAQLEAGAVVADALTAEATSFVAARHVANRTEELALVSALAKFIVPTLTDQLFLRATTILGARSQLSGIAGAGRFEKANRDNRVVGIFDGNSVVNLHAIVNQFRALSRSPLAPADPLKLLQELDPAAPTASLDFSRLHLVTKNGAMLLHALPDLCDAAVVGSSPTLRRMLESFREVAAELMIQARTARPSTAPDTSQFETACGLAEVFAGCCCMVSFLSRSGPTVLASSEVWLTAAIGRICARLGRPADGTGAAQRDLGAAALAGRQAGGTPTLFTGWNAA</sequence>
<evidence type="ECO:0000256" key="2">
    <source>
        <dbReference type="ARBA" id="ARBA00009347"/>
    </source>
</evidence>
<evidence type="ECO:0000256" key="3">
    <source>
        <dbReference type="ARBA" id="ARBA00022630"/>
    </source>
</evidence>
<evidence type="ECO:0000256" key="5">
    <source>
        <dbReference type="RuleBase" id="RU362125"/>
    </source>
</evidence>
<keyword evidence="5" id="KW-0560">Oxidoreductase</keyword>
<comment type="caution">
    <text evidence="8">The sequence shown here is derived from an EMBL/GenBank/DDBJ whole genome shotgun (WGS) entry which is preliminary data.</text>
</comment>
<protein>
    <submittedName>
        <fullName evidence="8">Acyl-CoA dehydrogenase</fullName>
    </submittedName>
</protein>
<feature type="domain" description="Acyl-CoA oxidase/dehydrogenase middle" evidence="7">
    <location>
        <begin position="123"/>
        <end position="217"/>
    </location>
</feature>
<dbReference type="InterPro" id="IPR036250">
    <property type="entry name" value="AcylCo_DH-like_C"/>
</dbReference>
<comment type="similarity">
    <text evidence="2 5">Belongs to the acyl-CoA dehydrogenase family.</text>
</comment>
<dbReference type="PANTHER" id="PTHR43884">
    <property type="entry name" value="ACYL-COA DEHYDROGENASE"/>
    <property type="match status" value="1"/>
</dbReference>
<dbReference type="InterPro" id="IPR009100">
    <property type="entry name" value="AcylCoA_DH/oxidase_NM_dom_sf"/>
</dbReference>
<dbReference type="SUPFAM" id="SSF47203">
    <property type="entry name" value="Acyl-CoA dehydrogenase C-terminal domain-like"/>
    <property type="match status" value="1"/>
</dbReference>
<dbReference type="PANTHER" id="PTHR43884:SF19">
    <property type="entry name" value="ACYL-COA DEHYDROGENASE FADE4-RELATED"/>
    <property type="match status" value="1"/>
</dbReference>
<evidence type="ECO:0000256" key="1">
    <source>
        <dbReference type="ARBA" id="ARBA00001974"/>
    </source>
</evidence>
<evidence type="ECO:0000313" key="8">
    <source>
        <dbReference type="EMBL" id="PPF13011.1"/>
    </source>
</evidence>
<comment type="cofactor">
    <cofactor evidence="1 5">
        <name>FAD</name>
        <dbReference type="ChEBI" id="CHEBI:57692"/>
    </cofactor>
</comment>
<dbReference type="AlphaFoldDB" id="A0ABD6W798"/>
<keyword evidence="4 5" id="KW-0274">FAD</keyword>
<dbReference type="CDD" id="cd00567">
    <property type="entry name" value="ACAD"/>
    <property type="match status" value="1"/>
</dbReference>
<dbReference type="Pfam" id="PF00441">
    <property type="entry name" value="Acyl-CoA_dh_1"/>
    <property type="match status" value="1"/>
</dbReference>
<dbReference type="Gene3D" id="1.10.540.10">
    <property type="entry name" value="Acyl-CoA dehydrogenase/oxidase, N-terminal domain"/>
    <property type="match status" value="1"/>
</dbReference>
<dbReference type="InterPro" id="IPR009075">
    <property type="entry name" value="AcylCo_DH/oxidase_C"/>
</dbReference>
<evidence type="ECO:0000256" key="4">
    <source>
        <dbReference type="ARBA" id="ARBA00022827"/>
    </source>
</evidence>
<organism evidence="8 9">
    <name type="scientific">Rathayibacter rathayi</name>
    <name type="common">Corynebacterium rathayi</name>
    <dbReference type="NCBI Taxonomy" id="33887"/>
    <lineage>
        <taxon>Bacteria</taxon>
        <taxon>Bacillati</taxon>
        <taxon>Actinomycetota</taxon>
        <taxon>Actinomycetes</taxon>
        <taxon>Micrococcales</taxon>
        <taxon>Microbacteriaceae</taxon>
        <taxon>Rathayibacter</taxon>
    </lineage>
</organism>
<feature type="domain" description="Acyl-CoA dehydrogenase/oxidase C-terminal" evidence="6">
    <location>
        <begin position="231"/>
        <end position="380"/>
    </location>
</feature>
<name>A0ABD6W798_RATRA</name>
<reference evidence="8 9" key="1">
    <citation type="submission" date="2018-02" db="EMBL/GenBank/DDBJ databases">
        <title>Bacteriophage NCPPB3778 and a type I-E CRISPR drive the evolution of the US Biological Select Agent, Rathayibacter toxicus.</title>
        <authorList>
            <person name="Davis E.W.II."/>
            <person name="Tabima J.F."/>
            <person name="Weisberg A.J."/>
            <person name="Lopes L.D."/>
            <person name="Wiseman M.S."/>
            <person name="Wiseman M.S."/>
            <person name="Pupko T."/>
            <person name="Belcher M.S."/>
            <person name="Sechler A.J."/>
            <person name="Tancos M.A."/>
            <person name="Schroeder B.K."/>
            <person name="Murray T.D."/>
            <person name="Luster D.G."/>
            <person name="Schneider W.L."/>
            <person name="Rogers E."/>
            <person name="Andreote F.D."/>
            <person name="Grunwald N.J."/>
            <person name="Putnam M.L."/>
            <person name="Chang J.H."/>
        </authorList>
    </citation>
    <scope>NUCLEOTIDE SEQUENCE [LARGE SCALE GENOMIC DNA]</scope>
    <source>
        <strain evidence="8 9">AY1I9</strain>
    </source>
</reference>
<evidence type="ECO:0000259" key="7">
    <source>
        <dbReference type="Pfam" id="PF02770"/>
    </source>
</evidence>
<dbReference type="EMBL" id="PSUL01000022">
    <property type="protein sequence ID" value="PPF13011.1"/>
    <property type="molecule type" value="Genomic_DNA"/>
</dbReference>
<dbReference type="Gene3D" id="1.20.140.10">
    <property type="entry name" value="Butyryl-CoA Dehydrogenase, subunit A, domain 3"/>
    <property type="match status" value="1"/>
</dbReference>
<dbReference type="InterPro" id="IPR046373">
    <property type="entry name" value="Acyl-CoA_Oxase/DH_mid-dom_sf"/>
</dbReference>
<evidence type="ECO:0000259" key="6">
    <source>
        <dbReference type="Pfam" id="PF00441"/>
    </source>
</evidence>
<dbReference type="InterPro" id="IPR037069">
    <property type="entry name" value="AcylCoA_DH/ox_N_sf"/>
</dbReference>
<dbReference type="InterPro" id="IPR006091">
    <property type="entry name" value="Acyl-CoA_Oxase/DH_mid-dom"/>
</dbReference>
<dbReference type="RefSeq" id="WP_104308874.1">
    <property type="nucleotide sequence ID" value="NZ_PSUF01000004.1"/>
</dbReference>
<dbReference type="SUPFAM" id="SSF56645">
    <property type="entry name" value="Acyl-CoA dehydrogenase NM domain-like"/>
    <property type="match status" value="1"/>
</dbReference>
<dbReference type="Pfam" id="PF02770">
    <property type="entry name" value="Acyl-CoA_dh_M"/>
    <property type="match status" value="1"/>
</dbReference>
<dbReference type="GO" id="GO:0016491">
    <property type="term" value="F:oxidoreductase activity"/>
    <property type="evidence" value="ECO:0007669"/>
    <property type="project" value="UniProtKB-KW"/>
</dbReference>
<accession>A0ABD6W798</accession>